<gene>
    <name evidence="1" type="ORF">Cantr_00956</name>
</gene>
<dbReference type="OrthoDB" id="4084571at2759"/>
<reference evidence="1 2" key="1">
    <citation type="submission" date="2018-06" db="EMBL/GenBank/DDBJ databases">
        <title>Whole genome sequencing of Candida tropicalis (genome annotated by CSBL at Korea University).</title>
        <authorList>
            <person name="Ahn J."/>
        </authorList>
    </citation>
    <scope>NUCLEOTIDE SEQUENCE [LARGE SCALE GENOMIC DNA]</scope>
    <source>
        <strain evidence="1 2">ATCC 20962</strain>
    </source>
</reference>
<evidence type="ECO:0000313" key="1">
    <source>
        <dbReference type="EMBL" id="RCK65035.1"/>
    </source>
</evidence>
<keyword evidence="2" id="KW-1185">Reference proteome</keyword>
<sequence length="96" mass="11190">MGEVPMKHRWIVGIIAVLAGGYATYKSGNEFQFVKFTPHSPEEIERRKQQNVGLLLKFDDKTTLDLTPEAKEKYARIRLEKLKQQEEQEKKNQKEG</sequence>
<proteinExistence type="predicted"/>
<protein>
    <submittedName>
        <fullName evidence="1">Uncharacterized protein</fullName>
    </submittedName>
</protein>
<comment type="caution">
    <text evidence="1">The sequence shown here is derived from an EMBL/GenBank/DDBJ whole genome shotgun (WGS) entry which is preliminary data.</text>
</comment>
<dbReference type="EMBL" id="QLNQ01000021">
    <property type="protein sequence ID" value="RCK65035.1"/>
    <property type="molecule type" value="Genomic_DNA"/>
</dbReference>
<name>A0A367YGM7_9ASCO</name>
<organism evidence="1 2">
    <name type="scientific">Candida viswanathii</name>
    <dbReference type="NCBI Taxonomy" id="5486"/>
    <lineage>
        <taxon>Eukaryota</taxon>
        <taxon>Fungi</taxon>
        <taxon>Dikarya</taxon>
        <taxon>Ascomycota</taxon>
        <taxon>Saccharomycotina</taxon>
        <taxon>Pichiomycetes</taxon>
        <taxon>Debaryomycetaceae</taxon>
        <taxon>Candida/Lodderomyces clade</taxon>
        <taxon>Candida</taxon>
    </lineage>
</organism>
<evidence type="ECO:0000313" key="2">
    <source>
        <dbReference type="Proteomes" id="UP000253472"/>
    </source>
</evidence>
<dbReference type="AlphaFoldDB" id="A0A367YGM7"/>
<accession>A0A367YGM7</accession>
<dbReference type="Proteomes" id="UP000253472">
    <property type="component" value="Unassembled WGS sequence"/>
</dbReference>